<keyword evidence="15" id="KW-1185">Reference proteome</keyword>
<evidence type="ECO:0000256" key="11">
    <source>
        <dbReference type="ARBA" id="ARBA00038388"/>
    </source>
</evidence>
<keyword evidence="8" id="KW-0029">Amino-acid transport</keyword>
<dbReference type="GO" id="GO:0005886">
    <property type="term" value="C:plasma membrane"/>
    <property type="evidence" value="ECO:0007669"/>
    <property type="project" value="UniProtKB-SubCell"/>
</dbReference>
<evidence type="ECO:0000256" key="9">
    <source>
        <dbReference type="ARBA" id="ARBA00022989"/>
    </source>
</evidence>
<keyword evidence="5 12" id="KW-0812">Transmembrane</keyword>
<dbReference type="GO" id="GO:0016887">
    <property type="term" value="F:ATP hydrolysis activity"/>
    <property type="evidence" value="ECO:0007669"/>
    <property type="project" value="InterPro"/>
</dbReference>
<dbReference type="GO" id="GO:0005524">
    <property type="term" value="F:ATP binding"/>
    <property type="evidence" value="ECO:0007669"/>
    <property type="project" value="UniProtKB-KW"/>
</dbReference>
<evidence type="ECO:0000256" key="3">
    <source>
        <dbReference type="ARBA" id="ARBA00022475"/>
    </source>
</evidence>
<sequence>MAYLEVQDVRKSYYIGKQAFPVLKGINLSVELGEFVAILGESGGGKTTLMNIISGLDRNFDGTVTVHGQTLDHLRERQLDRYRRETIGYVSQSYNLIQHLNVLENVMLALDMTKLGRAARLRRAHELLRQVGLADQVKKYPNQLSGGQQQRVAIARALAGNPPIVVADEPTGALDAENTAEVMRILQKIATDGRMVICVTHSEKVAQAANRVEHLVNGQIKNEHVLRPATPAQDPAETPQQTIAARPLPWHVSFATAFRHMRFTWSWNSLIVLGTAIGLFAVMLFTGLGNGIRGYINHQINNVVDPQSITVMRYSSNGKDQEEQSVAVDPALAGTIASHMKTFSQKQLQTLRELHHVIDVEPGISATNATVMVGNDRYSAPELTTWTSTDPNSSLKVGHRPSGNNQIVLDKRTIAQKWSATNWRDLVGRTVTVSYQTANAKGKPVTVKRQLTVSGIVDSPSGASLNAVNYATMQAMAQGAGTSKQPTFATVRVSMRDQNEAVVDEINQLKVNGRQQFSANSISTTLDRVNTYVGIATTVLAAIAGISLIVSALMIIVTMFMSVSARMKEIGVLRSLGESRRDIRRLFTSEALMLGGLSAVLATSLTYGFGAVLNHWLYKIAGYPLVQIHLQSIGMIFILAIVIAWLAAILPARRAARANPIKALAAR</sequence>
<feature type="transmembrane region" description="Helical" evidence="12">
    <location>
        <begin position="630"/>
        <end position="652"/>
    </location>
</feature>
<keyword evidence="4" id="KW-0997">Cell inner membrane</keyword>
<evidence type="ECO:0000256" key="5">
    <source>
        <dbReference type="ARBA" id="ARBA00022692"/>
    </source>
</evidence>
<feature type="domain" description="ABC transporter" evidence="13">
    <location>
        <begin position="4"/>
        <end position="242"/>
    </location>
</feature>
<dbReference type="Gene3D" id="3.40.50.300">
    <property type="entry name" value="P-loop containing nucleotide triphosphate hydrolases"/>
    <property type="match status" value="1"/>
</dbReference>
<reference evidence="14 15" key="1">
    <citation type="journal article" date="2015" name="Genome Announc.">
        <title>Expanding the biotechnology potential of lactobacilli through comparative genomics of 213 strains and associated genera.</title>
        <authorList>
            <person name="Sun Z."/>
            <person name="Harris H.M."/>
            <person name="McCann A."/>
            <person name="Guo C."/>
            <person name="Argimon S."/>
            <person name="Zhang W."/>
            <person name="Yang X."/>
            <person name="Jeffery I.B."/>
            <person name="Cooney J.C."/>
            <person name="Kagawa T.F."/>
            <person name="Liu W."/>
            <person name="Song Y."/>
            <person name="Salvetti E."/>
            <person name="Wrobel A."/>
            <person name="Rasinkangas P."/>
            <person name="Parkhill J."/>
            <person name="Rea M.C."/>
            <person name="O'Sullivan O."/>
            <person name="Ritari J."/>
            <person name="Douillard F.P."/>
            <person name="Paul Ross R."/>
            <person name="Yang R."/>
            <person name="Briner A.E."/>
            <person name="Felis G.E."/>
            <person name="de Vos W.M."/>
            <person name="Barrangou R."/>
            <person name="Klaenhammer T.R."/>
            <person name="Caufield P.W."/>
            <person name="Cui Y."/>
            <person name="Zhang H."/>
            <person name="O'Toole P.W."/>
        </authorList>
    </citation>
    <scope>NUCLEOTIDE SEQUENCE [LARGE SCALE GENOMIC DNA]</scope>
    <source>
        <strain evidence="14 15">LMG 26013</strain>
    </source>
</reference>
<keyword evidence="2" id="KW-0813">Transport</keyword>
<evidence type="ECO:0000256" key="12">
    <source>
        <dbReference type="SAM" id="Phobius"/>
    </source>
</evidence>
<evidence type="ECO:0000256" key="4">
    <source>
        <dbReference type="ARBA" id="ARBA00022519"/>
    </source>
</evidence>
<evidence type="ECO:0000256" key="7">
    <source>
        <dbReference type="ARBA" id="ARBA00022840"/>
    </source>
</evidence>
<dbReference type="CDD" id="cd03255">
    <property type="entry name" value="ABC_MJ0796_LolCDE_FtsE"/>
    <property type="match status" value="1"/>
</dbReference>
<dbReference type="InterPro" id="IPR003593">
    <property type="entry name" value="AAA+_ATPase"/>
</dbReference>
<dbReference type="FunFam" id="3.40.50.300:FF:000032">
    <property type="entry name" value="Export ABC transporter ATP-binding protein"/>
    <property type="match status" value="1"/>
</dbReference>
<evidence type="ECO:0000256" key="2">
    <source>
        <dbReference type="ARBA" id="ARBA00022448"/>
    </source>
</evidence>
<dbReference type="Pfam" id="PF00005">
    <property type="entry name" value="ABC_tran"/>
    <property type="match status" value="1"/>
</dbReference>
<feature type="transmembrane region" description="Helical" evidence="12">
    <location>
        <begin position="586"/>
        <end position="610"/>
    </location>
</feature>
<keyword evidence="7 14" id="KW-0067">ATP-binding</keyword>
<dbReference type="GO" id="GO:0098796">
    <property type="term" value="C:membrane protein complex"/>
    <property type="evidence" value="ECO:0007669"/>
    <property type="project" value="UniProtKB-ARBA"/>
</dbReference>
<dbReference type="GO" id="GO:0006865">
    <property type="term" value="P:amino acid transport"/>
    <property type="evidence" value="ECO:0007669"/>
    <property type="project" value="UniProtKB-KW"/>
</dbReference>
<evidence type="ECO:0000256" key="10">
    <source>
        <dbReference type="ARBA" id="ARBA00023136"/>
    </source>
</evidence>
<evidence type="ECO:0000256" key="1">
    <source>
        <dbReference type="ARBA" id="ARBA00004429"/>
    </source>
</evidence>
<dbReference type="SUPFAM" id="SSF52540">
    <property type="entry name" value="P-loop containing nucleoside triphosphate hydrolases"/>
    <property type="match status" value="1"/>
</dbReference>
<comment type="subcellular location">
    <subcellularLocation>
        <location evidence="1">Cell inner membrane</location>
        <topology evidence="1">Multi-pass membrane protein</topology>
    </subcellularLocation>
</comment>
<dbReference type="Pfam" id="PF02687">
    <property type="entry name" value="FtsX"/>
    <property type="match status" value="1"/>
</dbReference>
<dbReference type="OrthoDB" id="2079174at2"/>
<name>A0A0R2MJ88_9LACO</name>
<dbReference type="InterPro" id="IPR017911">
    <property type="entry name" value="MacB-like_ATP-bd"/>
</dbReference>
<dbReference type="PROSITE" id="PS00211">
    <property type="entry name" value="ABC_TRANSPORTER_1"/>
    <property type="match status" value="1"/>
</dbReference>
<protein>
    <submittedName>
        <fullName evidence="14">Abc transporter, atp-binding and permease protein</fullName>
    </submittedName>
</protein>
<evidence type="ECO:0000313" key="14">
    <source>
        <dbReference type="EMBL" id="KRO11741.1"/>
    </source>
</evidence>
<proteinExistence type="inferred from homology"/>
<keyword evidence="6" id="KW-0547">Nucleotide-binding</keyword>
<dbReference type="InterPro" id="IPR003838">
    <property type="entry name" value="ABC3_permease_C"/>
</dbReference>
<comment type="similarity">
    <text evidence="11">Belongs to the ABC transporter superfamily. Macrolide exporter (TC 3.A.1.122) family.</text>
</comment>
<dbReference type="InterPro" id="IPR003439">
    <property type="entry name" value="ABC_transporter-like_ATP-bd"/>
</dbReference>
<dbReference type="PATRIC" id="fig|942150.3.peg.2227"/>
<dbReference type="RefSeq" id="WP_057705873.1">
    <property type="nucleotide sequence ID" value="NZ_JQCL01000051.1"/>
</dbReference>
<keyword evidence="10 12" id="KW-0472">Membrane</keyword>
<dbReference type="InterPro" id="IPR025857">
    <property type="entry name" value="MacB_PCD"/>
</dbReference>
<dbReference type="InterPro" id="IPR027417">
    <property type="entry name" value="P-loop_NTPase"/>
</dbReference>
<keyword evidence="9 12" id="KW-1133">Transmembrane helix</keyword>
<dbReference type="InterPro" id="IPR017871">
    <property type="entry name" value="ABC_transporter-like_CS"/>
</dbReference>
<dbReference type="EMBL" id="JQCL01000051">
    <property type="protein sequence ID" value="KRO11741.1"/>
    <property type="molecule type" value="Genomic_DNA"/>
</dbReference>
<dbReference type="Pfam" id="PF12704">
    <property type="entry name" value="MacB_PCD"/>
    <property type="match status" value="1"/>
</dbReference>
<evidence type="ECO:0000259" key="13">
    <source>
        <dbReference type="PROSITE" id="PS50893"/>
    </source>
</evidence>
<feature type="transmembrane region" description="Helical" evidence="12">
    <location>
        <begin position="267"/>
        <end position="288"/>
    </location>
</feature>
<evidence type="ECO:0000256" key="6">
    <source>
        <dbReference type="ARBA" id="ARBA00022741"/>
    </source>
</evidence>
<dbReference type="GO" id="GO:0022857">
    <property type="term" value="F:transmembrane transporter activity"/>
    <property type="evidence" value="ECO:0007669"/>
    <property type="project" value="TreeGrafter"/>
</dbReference>
<dbReference type="PROSITE" id="PS50893">
    <property type="entry name" value="ABC_TRANSPORTER_2"/>
    <property type="match status" value="1"/>
</dbReference>
<accession>A0A0R2MJ88</accession>
<dbReference type="PANTHER" id="PTHR24220">
    <property type="entry name" value="IMPORT ATP-BINDING PROTEIN"/>
    <property type="match status" value="1"/>
</dbReference>
<dbReference type="STRING" id="942150.IV64_GL002130"/>
<comment type="caution">
    <text evidence="14">The sequence shown here is derived from an EMBL/GenBank/DDBJ whole genome shotgun (WGS) entry which is preliminary data.</text>
</comment>
<feature type="transmembrane region" description="Helical" evidence="12">
    <location>
        <begin position="532"/>
        <end position="565"/>
    </location>
</feature>
<gene>
    <name evidence="14" type="ORF">IV64_GL002130</name>
</gene>
<organism evidence="14 15">
    <name type="scientific">Lactiplantibacillus xiangfangensis</name>
    <dbReference type="NCBI Taxonomy" id="942150"/>
    <lineage>
        <taxon>Bacteria</taxon>
        <taxon>Bacillati</taxon>
        <taxon>Bacillota</taxon>
        <taxon>Bacilli</taxon>
        <taxon>Lactobacillales</taxon>
        <taxon>Lactobacillaceae</taxon>
        <taxon>Lactiplantibacillus</taxon>
    </lineage>
</organism>
<dbReference type="AlphaFoldDB" id="A0A0R2MJ88"/>
<evidence type="ECO:0000313" key="15">
    <source>
        <dbReference type="Proteomes" id="UP000051783"/>
    </source>
</evidence>
<evidence type="ECO:0000256" key="8">
    <source>
        <dbReference type="ARBA" id="ARBA00022970"/>
    </source>
</evidence>
<dbReference type="SMART" id="SM00382">
    <property type="entry name" value="AAA"/>
    <property type="match status" value="1"/>
</dbReference>
<dbReference type="Proteomes" id="UP000051783">
    <property type="component" value="Unassembled WGS sequence"/>
</dbReference>
<keyword evidence="3" id="KW-1003">Cell membrane</keyword>
<dbReference type="InterPro" id="IPR015854">
    <property type="entry name" value="ABC_transpr_LolD-like"/>
</dbReference>